<dbReference type="EMBL" id="LATX01000529">
    <property type="protein sequence ID" value="KTB45996.1"/>
    <property type="molecule type" value="Genomic_DNA"/>
</dbReference>
<proteinExistence type="predicted"/>
<name>A0A0W0GBQ1_MONRR</name>
<gene>
    <name evidence="1" type="ORF">WG66_1426</name>
</gene>
<reference evidence="1 2" key="1">
    <citation type="submission" date="2015-12" db="EMBL/GenBank/DDBJ databases">
        <title>Draft genome sequence of Moniliophthora roreri, the causal agent of frosty pod rot of cacao.</title>
        <authorList>
            <person name="Aime M.C."/>
            <person name="Diaz-Valderrama J.R."/>
            <person name="Kijpornyongpan T."/>
            <person name="Phillips-Mora W."/>
        </authorList>
    </citation>
    <scope>NUCLEOTIDE SEQUENCE [LARGE SCALE GENOMIC DNA]</scope>
    <source>
        <strain evidence="1 2">MCA 2952</strain>
    </source>
</reference>
<evidence type="ECO:0000313" key="2">
    <source>
        <dbReference type="Proteomes" id="UP000054988"/>
    </source>
</evidence>
<evidence type="ECO:0000313" key="1">
    <source>
        <dbReference type="EMBL" id="KTB45996.1"/>
    </source>
</evidence>
<dbReference type="Proteomes" id="UP000054988">
    <property type="component" value="Unassembled WGS sequence"/>
</dbReference>
<accession>A0A0W0GBQ1</accession>
<sequence length="189" mass="21718">MFNHSSGFSFSGNNTSTNVHGHQFNSPVTAGVINCHGQAVTKRTKYNQFREVIRGDMITLKELGSEDLSKWLWDHGYRNGKKLGRLKAQARVCTVEVCPDRQSKFTAIVYEGEDARKLWREDYRHFSRSKKPGTFQLFGINQSAIPALIFHHELIPCAHFFNKKSIWMDVYIEHLRASPDPHSLLNLLN</sequence>
<dbReference type="AlphaFoldDB" id="A0A0W0GBQ1"/>
<protein>
    <submittedName>
        <fullName evidence="1">Uncharacterized protein</fullName>
    </submittedName>
</protein>
<comment type="caution">
    <text evidence="1">The sequence shown here is derived from an EMBL/GenBank/DDBJ whole genome shotgun (WGS) entry which is preliminary data.</text>
</comment>
<organism evidence="1 2">
    <name type="scientific">Moniliophthora roreri</name>
    <name type="common">Frosty pod rot fungus</name>
    <name type="synonym">Monilia roreri</name>
    <dbReference type="NCBI Taxonomy" id="221103"/>
    <lineage>
        <taxon>Eukaryota</taxon>
        <taxon>Fungi</taxon>
        <taxon>Dikarya</taxon>
        <taxon>Basidiomycota</taxon>
        <taxon>Agaricomycotina</taxon>
        <taxon>Agaricomycetes</taxon>
        <taxon>Agaricomycetidae</taxon>
        <taxon>Agaricales</taxon>
        <taxon>Marasmiineae</taxon>
        <taxon>Marasmiaceae</taxon>
        <taxon>Moniliophthora</taxon>
    </lineage>
</organism>